<dbReference type="AlphaFoldDB" id="A0AA40CY68"/>
<accession>A0AA40CY68</accession>
<name>A0AA40CY68_9PEZI</name>
<dbReference type="Proteomes" id="UP001174936">
    <property type="component" value="Unassembled WGS sequence"/>
</dbReference>
<gene>
    <name evidence="1" type="ORF">B0T16DRAFT_314431</name>
</gene>
<sequence>MPREEAVLPSWSWVSWRGNVQSESWQSGYDYLVAQDEGADQEVQPRWSTFPTVQWYHSATLASTRFPIKSDAPEWRTRFPGEITQDPIGWQRGIDTDGRRVYTYQDIIGHQFRYPIPIGIGDGRALRSRYIHCKTRHAKLPTTPKPYRAFASGCVFLALQDHDGKLVGTLRLNSSDRDKRSTEPLDLIELSCGSVELRHSGKDLLDHHFADVFDEWVLPEWENGAQDVYEFYNVMHVQWAEPGVASRLAVGRVEKRAWERLAVGEIEVSIG</sequence>
<proteinExistence type="predicted"/>
<reference evidence="1" key="1">
    <citation type="submission" date="2023-06" db="EMBL/GenBank/DDBJ databases">
        <title>Genome-scale phylogeny and comparative genomics of the fungal order Sordariales.</title>
        <authorList>
            <consortium name="Lawrence Berkeley National Laboratory"/>
            <person name="Hensen N."/>
            <person name="Bonometti L."/>
            <person name="Westerberg I."/>
            <person name="Brannstrom I.O."/>
            <person name="Guillou S."/>
            <person name="Cros-Aarteil S."/>
            <person name="Calhoun S."/>
            <person name="Haridas S."/>
            <person name="Kuo A."/>
            <person name="Mondo S."/>
            <person name="Pangilinan J."/>
            <person name="Riley R."/>
            <person name="Labutti K."/>
            <person name="Andreopoulos B."/>
            <person name="Lipzen A."/>
            <person name="Chen C."/>
            <person name="Yanf M."/>
            <person name="Daum C."/>
            <person name="Ng V."/>
            <person name="Clum A."/>
            <person name="Steindorff A."/>
            <person name="Ohm R."/>
            <person name="Martin F."/>
            <person name="Silar P."/>
            <person name="Natvig D."/>
            <person name="Lalanne C."/>
            <person name="Gautier V."/>
            <person name="Ament-Velasquez S.L."/>
            <person name="Kruys A."/>
            <person name="Hutchinson M.I."/>
            <person name="Powell A.J."/>
            <person name="Barry K."/>
            <person name="Miller A.N."/>
            <person name="Grigoriev I.V."/>
            <person name="Debuchy R."/>
            <person name="Gladieux P."/>
            <person name="Thoren M.H."/>
            <person name="Johannesson H."/>
        </authorList>
    </citation>
    <scope>NUCLEOTIDE SEQUENCE</scope>
    <source>
        <strain evidence="1">SMH2532-1</strain>
    </source>
</reference>
<comment type="caution">
    <text evidence="1">The sequence shown here is derived from an EMBL/GenBank/DDBJ whole genome shotgun (WGS) entry which is preliminary data.</text>
</comment>
<evidence type="ECO:0000313" key="2">
    <source>
        <dbReference type="Proteomes" id="UP001174936"/>
    </source>
</evidence>
<organism evidence="1 2">
    <name type="scientific">Cercophora newfieldiana</name>
    <dbReference type="NCBI Taxonomy" id="92897"/>
    <lineage>
        <taxon>Eukaryota</taxon>
        <taxon>Fungi</taxon>
        <taxon>Dikarya</taxon>
        <taxon>Ascomycota</taxon>
        <taxon>Pezizomycotina</taxon>
        <taxon>Sordariomycetes</taxon>
        <taxon>Sordariomycetidae</taxon>
        <taxon>Sordariales</taxon>
        <taxon>Lasiosphaeriaceae</taxon>
        <taxon>Cercophora</taxon>
    </lineage>
</organism>
<protein>
    <recommendedName>
        <fullName evidence="3">WW domain-containing protein</fullName>
    </recommendedName>
</protein>
<evidence type="ECO:0000313" key="1">
    <source>
        <dbReference type="EMBL" id="KAK0654892.1"/>
    </source>
</evidence>
<evidence type="ECO:0008006" key="3">
    <source>
        <dbReference type="Google" id="ProtNLM"/>
    </source>
</evidence>
<keyword evidence="2" id="KW-1185">Reference proteome</keyword>
<dbReference type="EMBL" id="JAULSV010000001">
    <property type="protein sequence ID" value="KAK0654892.1"/>
    <property type="molecule type" value="Genomic_DNA"/>
</dbReference>